<dbReference type="SUPFAM" id="SSF52540">
    <property type="entry name" value="P-loop containing nucleoside triphosphate hydrolases"/>
    <property type="match status" value="1"/>
</dbReference>
<keyword evidence="3" id="KW-0547">Nucleotide-binding</keyword>
<dbReference type="InterPro" id="IPR027417">
    <property type="entry name" value="P-loop_NTPase"/>
</dbReference>
<feature type="transmembrane region" description="Helical" evidence="7">
    <location>
        <begin position="231"/>
        <end position="254"/>
    </location>
</feature>
<keyword evidence="2 7" id="KW-0812">Transmembrane</keyword>
<evidence type="ECO:0000256" key="2">
    <source>
        <dbReference type="ARBA" id="ARBA00022692"/>
    </source>
</evidence>
<dbReference type="PANTHER" id="PTHR24221:SF654">
    <property type="entry name" value="ATP-BINDING CASSETTE SUB-FAMILY B MEMBER 6"/>
    <property type="match status" value="1"/>
</dbReference>
<dbReference type="InterPro" id="IPR039421">
    <property type="entry name" value="Type_1_exporter"/>
</dbReference>
<feature type="domain" description="ABC transporter" evidence="8">
    <location>
        <begin position="324"/>
        <end position="526"/>
    </location>
</feature>
<feature type="domain" description="ABC transmembrane type-1" evidence="9">
    <location>
        <begin position="15"/>
        <end position="292"/>
    </location>
</feature>
<feature type="transmembrane region" description="Helical" evidence="7">
    <location>
        <begin position="12"/>
        <end position="33"/>
    </location>
</feature>
<dbReference type="STRING" id="439219.SAMN02910293_00997"/>
<evidence type="ECO:0000313" key="11">
    <source>
        <dbReference type="Proteomes" id="UP000182508"/>
    </source>
</evidence>
<evidence type="ECO:0000256" key="6">
    <source>
        <dbReference type="ARBA" id="ARBA00023136"/>
    </source>
</evidence>
<dbReference type="Pfam" id="PF00664">
    <property type="entry name" value="ABC_membrane"/>
    <property type="match status" value="1"/>
</dbReference>
<gene>
    <name evidence="10" type="ORF">SAMN02910293_00997</name>
</gene>
<dbReference type="GO" id="GO:0140359">
    <property type="term" value="F:ABC-type transporter activity"/>
    <property type="evidence" value="ECO:0007669"/>
    <property type="project" value="InterPro"/>
</dbReference>
<accession>A0A1G6BFD7</accession>
<keyword evidence="6 7" id="KW-0472">Membrane</keyword>
<keyword evidence="11" id="KW-1185">Reference proteome</keyword>
<dbReference type="InterPro" id="IPR003593">
    <property type="entry name" value="AAA+_ATPase"/>
</dbReference>
<dbReference type="PANTHER" id="PTHR24221">
    <property type="entry name" value="ATP-BINDING CASSETTE SUB-FAMILY B"/>
    <property type="match status" value="1"/>
</dbReference>
<dbReference type="RefSeq" id="WP_074485895.1">
    <property type="nucleotide sequence ID" value="NZ_FMXP01000011.1"/>
</dbReference>
<evidence type="ECO:0000259" key="9">
    <source>
        <dbReference type="PROSITE" id="PS50929"/>
    </source>
</evidence>
<feature type="transmembrane region" description="Helical" evidence="7">
    <location>
        <begin position="266"/>
        <end position="285"/>
    </location>
</feature>
<keyword evidence="5 7" id="KW-1133">Transmembrane helix</keyword>
<dbReference type="Gene3D" id="3.40.50.300">
    <property type="entry name" value="P-loop containing nucleotide triphosphate hydrolases"/>
    <property type="match status" value="1"/>
</dbReference>
<dbReference type="AlphaFoldDB" id="A0A1G6BFD7"/>
<dbReference type="GO" id="GO:0016887">
    <property type="term" value="F:ATP hydrolysis activity"/>
    <property type="evidence" value="ECO:0007669"/>
    <property type="project" value="InterPro"/>
</dbReference>
<dbReference type="InterPro" id="IPR003439">
    <property type="entry name" value="ABC_transporter-like_ATP-bd"/>
</dbReference>
<dbReference type="CDD" id="cd03228">
    <property type="entry name" value="ABCC_MRP_Like"/>
    <property type="match status" value="1"/>
</dbReference>
<dbReference type="GO" id="GO:0005886">
    <property type="term" value="C:plasma membrane"/>
    <property type="evidence" value="ECO:0007669"/>
    <property type="project" value="UniProtKB-SubCell"/>
</dbReference>
<dbReference type="Pfam" id="PF00005">
    <property type="entry name" value="ABC_tran"/>
    <property type="match status" value="1"/>
</dbReference>
<dbReference type="GO" id="GO:0034040">
    <property type="term" value="F:ATPase-coupled lipid transmembrane transporter activity"/>
    <property type="evidence" value="ECO:0007669"/>
    <property type="project" value="TreeGrafter"/>
</dbReference>
<dbReference type="Gene3D" id="1.20.1560.10">
    <property type="entry name" value="ABC transporter type 1, transmembrane domain"/>
    <property type="match status" value="1"/>
</dbReference>
<comment type="subcellular location">
    <subcellularLocation>
        <location evidence="1">Cell membrane</location>
        <topology evidence="1">Multi-pass membrane protein</topology>
    </subcellularLocation>
</comment>
<protein>
    <submittedName>
        <fullName evidence="10">ABC-type multidrug transport system, ATPase and permease component</fullName>
    </submittedName>
</protein>
<dbReference type="InterPro" id="IPR017871">
    <property type="entry name" value="ABC_transporter-like_CS"/>
</dbReference>
<evidence type="ECO:0000256" key="1">
    <source>
        <dbReference type="ARBA" id="ARBA00004651"/>
    </source>
</evidence>
<dbReference type="SUPFAM" id="SSF90123">
    <property type="entry name" value="ABC transporter transmembrane region"/>
    <property type="match status" value="1"/>
</dbReference>
<dbReference type="PROSITE" id="PS50893">
    <property type="entry name" value="ABC_TRANSPORTER_2"/>
    <property type="match status" value="1"/>
</dbReference>
<sequence length="526" mass="60226">MLKLLRYLDRKTACLIIVGNLANSFVMLGQPIILSNALNLEKTTLSYSSILQFTLYGFFVYLAIYGLMLFSNHSMNVYRREININMRNVLFRKLLMSTKYTNDEKVSILTQDMEFVNDDFIEAWSLVLQDSFIVFVTAVYIIFQNTRLGLLFVIFTIMRPIPQFLMNQNLQHSGDEFSKQRTEFHAQLTDSFNGSQVLWSNQAVSNQYNRISRKNVLYQKSIQKFCFTQNLIYFFNGFMVFFSQVLPLAFGFYLSFNHQPISVANLIAMYVAATQLVSPVQSLMYSTSKIQGSKPTMSKIFEILDEVDDCIVAKHKTIDNIESLEIRDISKSYNKKLLFHHLTLKVKARQKVLLKGPSGSGKSTLFRLISGLEQADSGRIFIKAGSIEFDDFHGNVGIISQSPFLFNDMIRFNLTLGQKFSDEELISVLNQVGLVKEFNDNILEVQVLNNGENISGGQKVRLEIARFLLRKKDILLADEITAPLDSTNARAVRRLLLNLPIIVIEIAHHIDETIDYDQILDFSNLN</sequence>
<feature type="transmembrane region" description="Helical" evidence="7">
    <location>
        <begin position="53"/>
        <end position="70"/>
    </location>
</feature>
<dbReference type="InterPro" id="IPR036640">
    <property type="entry name" value="ABC1_TM_sf"/>
</dbReference>
<dbReference type="SMART" id="SM00382">
    <property type="entry name" value="AAA"/>
    <property type="match status" value="1"/>
</dbReference>
<dbReference type="Proteomes" id="UP000182508">
    <property type="component" value="Unassembled WGS sequence"/>
</dbReference>
<evidence type="ECO:0000256" key="5">
    <source>
        <dbReference type="ARBA" id="ARBA00022989"/>
    </source>
</evidence>
<proteinExistence type="predicted"/>
<keyword evidence="4" id="KW-0067">ATP-binding</keyword>
<organism evidence="10 11">
    <name type="scientific">Streptococcus henryi</name>
    <dbReference type="NCBI Taxonomy" id="439219"/>
    <lineage>
        <taxon>Bacteria</taxon>
        <taxon>Bacillati</taxon>
        <taxon>Bacillota</taxon>
        <taxon>Bacilli</taxon>
        <taxon>Lactobacillales</taxon>
        <taxon>Streptococcaceae</taxon>
        <taxon>Streptococcus</taxon>
    </lineage>
</organism>
<evidence type="ECO:0000256" key="3">
    <source>
        <dbReference type="ARBA" id="ARBA00022741"/>
    </source>
</evidence>
<evidence type="ECO:0000256" key="7">
    <source>
        <dbReference type="SAM" id="Phobius"/>
    </source>
</evidence>
<dbReference type="PROSITE" id="PS50929">
    <property type="entry name" value="ABC_TM1F"/>
    <property type="match status" value="1"/>
</dbReference>
<dbReference type="EMBL" id="FMXP01000011">
    <property type="protein sequence ID" value="SDB19335.1"/>
    <property type="molecule type" value="Genomic_DNA"/>
</dbReference>
<dbReference type="GO" id="GO:0005524">
    <property type="term" value="F:ATP binding"/>
    <property type="evidence" value="ECO:0007669"/>
    <property type="project" value="UniProtKB-KW"/>
</dbReference>
<dbReference type="PROSITE" id="PS00211">
    <property type="entry name" value="ABC_TRANSPORTER_1"/>
    <property type="match status" value="1"/>
</dbReference>
<dbReference type="InterPro" id="IPR011527">
    <property type="entry name" value="ABC1_TM_dom"/>
</dbReference>
<evidence type="ECO:0000313" key="10">
    <source>
        <dbReference type="EMBL" id="SDB19335.1"/>
    </source>
</evidence>
<evidence type="ECO:0000256" key="4">
    <source>
        <dbReference type="ARBA" id="ARBA00022840"/>
    </source>
</evidence>
<name>A0A1G6BFD7_9STRE</name>
<evidence type="ECO:0000259" key="8">
    <source>
        <dbReference type="PROSITE" id="PS50893"/>
    </source>
</evidence>
<reference evidence="10 11" key="1">
    <citation type="submission" date="2016-10" db="EMBL/GenBank/DDBJ databases">
        <authorList>
            <person name="de Groot N.N."/>
        </authorList>
    </citation>
    <scope>NUCLEOTIDE SEQUENCE [LARGE SCALE GENOMIC DNA]</scope>
    <source>
        <strain evidence="10 11">A-4</strain>
    </source>
</reference>
<feature type="transmembrane region" description="Helical" evidence="7">
    <location>
        <begin position="123"/>
        <end position="143"/>
    </location>
</feature>